<name>A0ACC2ZVH7_9EURO</name>
<evidence type="ECO:0000313" key="2">
    <source>
        <dbReference type="Proteomes" id="UP001172386"/>
    </source>
</evidence>
<gene>
    <name evidence="1" type="ORF">H2198_009077</name>
</gene>
<reference evidence="1" key="1">
    <citation type="submission" date="2022-10" db="EMBL/GenBank/DDBJ databases">
        <title>Culturing micro-colonial fungi from biological soil crusts in the Mojave desert and describing Neophaeococcomyces mojavensis, and introducing the new genera and species Taxawa tesnikishii.</title>
        <authorList>
            <person name="Kurbessoian T."/>
            <person name="Stajich J.E."/>
        </authorList>
    </citation>
    <scope>NUCLEOTIDE SEQUENCE</scope>
    <source>
        <strain evidence="1">JES_112</strain>
    </source>
</reference>
<sequence>MSSTGDAHAAWIKLLSKLQDELKEVQEVKVKLSSEQDFRDAFFRLCDDYSATDPERSCGFFFRFHEQIVFFVKVLDEALFLKSPKTLSDVFWQHAYAAIEVAFNQDFQFQEFRNLYPQLNQNLPLFSSDLSQFPKNVKVQESLQIIFEAYIASYLELIKQLKTEDDDLDYEPINVQIQKARQIYADHEVEYRKRCKDAQDEIKSNALHNYPGGMDNNDGRFQHIRELGRGSYGTVDEVKEQTTGSVYARKSIPRKIPGQEEDMIAERVKNEVDIMSKLRHNHIASVNMLFKGENYWSMIMLPVADCDLKVFLDEKCSGAGYPKDAMRMLDPWFGCLISALAYAHEERIKHEDIKPSNILIKGKKIYLTDFGTAKDFSEFEQSTVSDYFETGTPVYWAPEPRAWGRPADVFALGCVFSEMLTVRQHRTLQEYRKFRINTGQDMRYAFRSNLRAVRRWLKALDGINDRNPVAQVIHEQTLNMLVEDSEQRLTAKRLKKNLRAEDDLFCSTCF</sequence>
<organism evidence="1 2">
    <name type="scientific">Neophaeococcomyces mojaviensis</name>
    <dbReference type="NCBI Taxonomy" id="3383035"/>
    <lineage>
        <taxon>Eukaryota</taxon>
        <taxon>Fungi</taxon>
        <taxon>Dikarya</taxon>
        <taxon>Ascomycota</taxon>
        <taxon>Pezizomycotina</taxon>
        <taxon>Eurotiomycetes</taxon>
        <taxon>Chaetothyriomycetidae</taxon>
        <taxon>Chaetothyriales</taxon>
        <taxon>Chaetothyriales incertae sedis</taxon>
        <taxon>Neophaeococcomyces</taxon>
    </lineage>
</organism>
<dbReference type="Proteomes" id="UP001172386">
    <property type="component" value="Unassembled WGS sequence"/>
</dbReference>
<dbReference type="EMBL" id="JAPDRQ010000242">
    <property type="protein sequence ID" value="KAJ9651664.1"/>
    <property type="molecule type" value="Genomic_DNA"/>
</dbReference>
<evidence type="ECO:0000313" key="1">
    <source>
        <dbReference type="EMBL" id="KAJ9651664.1"/>
    </source>
</evidence>
<proteinExistence type="predicted"/>
<comment type="caution">
    <text evidence="1">The sequence shown here is derived from an EMBL/GenBank/DDBJ whole genome shotgun (WGS) entry which is preliminary data.</text>
</comment>
<keyword evidence="2" id="KW-1185">Reference proteome</keyword>
<accession>A0ACC2ZVH7</accession>
<protein>
    <submittedName>
        <fullName evidence="1">Uncharacterized protein</fullName>
    </submittedName>
</protein>